<organism evidence="1 2">
    <name type="scientific">Streptomyces xanthii</name>
    <dbReference type="NCBI Taxonomy" id="2768069"/>
    <lineage>
        <taxon>Bacteria</taxon>
        <taxon>Bacillati</taxon>
        <taxon>Actinomycetota</taxon>
        <taxon>Actinomycetes</taxon>
        <taxon>Kitasatosporales</taxon>
        <taxon>Streptomycetaceae</taxon>
        <taxon>Streptomyces</taxon>
    </lineage>
</organism>
<evidence type="ECO:0000313" key="1">
    <source>
        <dbReference type="EMBL" id="QNS05845.1"/>
    </source>
</evidence>
<gene>
    <name evidence="1" type="ORF">IAG42_21145</name>
</gene>
<dbReference type="RefSeq" id="WP_188338535.1">
    <property type="nucleotide sequence ID" value="NZ_CP061281.1"/>
</dbReference>
<protein>
    <submittedName>
        <fullName evidence="1">Uncharacterized protein</fullName>
    </submittedName>
</protein>
<name>A0A7H1BAU0_9ACTN</name>
<dbReference type="Proteomes" id="UP000516428">
    <property type="component" value="Chromosome"/>
</dbReference>
<dbReference type="AlphaFoldDB" id="A0A7H1BAU0"/>
<dbReference type="EMBL" id="CP061281">
    <property type="protein sequence ID" value="QNS05845.1"/>
    <property type="molecule type" value="Genomic_DNA"/>
</dbReference>
<dbReference type="KEGG" id="sxn:IAG42_21145"/>
<accession>A0A7H1BAU0</accession>
<reference evidence="1 2" key="1">
    <citation type="submission" date="2020-09" db="EMBL/GenBank/DDBJ databases">
        <title>A novel species.</title>
        <authorList>
            <person name="Gao J."/>
        </authorList>
    </citation>
    <scope>NUCLEOTIDE SEQUENCE [LARGE SCALE GENOMIC DNA]</scope>
    <source>
        <strain evidence="1 2">CRXT-Y-14</strain>
    </source>
</reference>
<evidence type="ECO:0000313" key="2">
    <source>
        <dbReference type="Proteomes" id="UP000516428"/>
    </source>
</evidence>
<sequence>MTAKLSFDGAWQAEVTGDPLSATPRFTGDSVEVPGYADAKEQQRFLAGTFGSGPVLWDAPDTLRFDPESRKLVGVELQLPYSTAYSEVSDRVPELPEVRPGGLLAAEAEGFRHEMCSVLCRTPGDGVLVCLRGLDVLDAPLDARIGIAPDVALLVQRGAVVGWTVTDPARYLTTPYRAPDPEPPAPATRRMLSECLDLMTEPVVDDLVDGDPAAVARLRAADEALRTQREDPNRAAALRELIAQYVEDYGGGDGTRI</sequence>
<proteinExistence type="predicted"/>
<keyword evidence="2" id="KW-1185">Reference proteome</keyword>